<dbReference type="InterPro" id="IPR043519">
    <property type="entry name" value="NT_sf"/>
</dbReference>
<dbReference type="EMBL" id="LCCZ01000005">
    <property type="protein sequence ID" value="KKS44499.1"/>
    <property type="molecule type" value="Genomic_DNA"/>
</dbReference>
<keyword evidence="2" id="KW-0694">RNA-binding</keyword>
<evidence type="ECO:0000256" key="2">
    <source>
        <dbReference type="RuleBase" id="RU003953"/>
    </source>
</evidence>
<proteinExistence type="inferred from homology"/>
<dbReference type="GO" id="GO:0016779">
    <property type="term" value="F:nucleotidyltransferase activity"/>
    <property type="evidence" value="ECO:0007669"/>
    <property type="project" value="InterPro"/>
</dbReference>
<comment type="caution">
    <text evidence="4">The sequence shown here is derived from an EMBL/GenBank/DDBJ whole genome shotgun (WGS) entry which is preliminary data.</text>
</comment>
<dbReference type="SUPFAM" id="SSF81301">
    <property type="entry name" value="Nucleotidyltransferase"/>
    <property type="match status" value="1"/>
</dbReference>
<feature type="domain" description="Poly A polymerase head" evidence="3">
    <location>
        <begin position="39"/>
        <end position="74"/>
    </location>
</feature>
<comment type="similarity">
    <text evidence="2">Belongs to the tRNA nucleotidyltransferase/poly(A) polymerase family.</text>
</comment>
<evidence type="ECO:0000256" key="1">
    <source>
        <dbReference type="ARBA" id="ARBA00022679"/>
    </source>
</evidence>
<dbReference type="Pfam" id="PF01743">
    <property type="entry name" value="PolyA_pol"/>
    <property type="match status" value="1"/>
</dbReference>
<dbReference type="AlphaFoldDB" id="A0A0G0Z775"/>
<sequence length="78" mass="9050">MFSRNNFEKKIEEKVKFWLEQPELQWISDFKQTLPDAEMYLVGGCLRDIAIGRESKDLDFVVKNVAPDKLQESLSSLG</sequence>
<evidence type="ECO:0000313" key="4">
    <source>
        <dbReference type="EMBL" id="KKS44499.1"/>
    </source>
</evidence>
<gene>
    <name evidence="4" type="ORF">UV05_C0005G0001</name>
</gene>
<dbReference type="InterPro" id="IPR002646">
    <property type="entry name" value="PolA_pol_head_dom"/>
</dbReference>
<name>A0A0G0Z775_9BACT</name>
<protein>
    <recommendedName>
        <fullName evidence="3">Poly A polymerase head domain-containing protein</fullName>
    </recommendedName>
</protein>
<keyword evidence="1 2" id="KW-0808">Transferase</keyword>
<dbReference type="Proteomes" id="UP000034875">
    <property type="component" value="Unassembled WGS sequence"/>
</dbReference>
<dbReference type="Gene3D" id="3.30.460.10">
    <property type="entry name" value="Beta Polymerase, domain 2"/>
    <property type="match status" value="1"/>
</dbReference>
<dbReference type="GO" id="GO:0006396">
    <property type="term" value="P:RNA processing"/>
    <property type="evidence" value="ECO:0007669"/>
    <property type="project" value="InterPro"/>
</dbReference>
<accession>A0A0G0Z775</accession>
<evidence type="ECO:0000259" key="3">
    <source>
        <dbReference type="Pfam" id="PF01743"/>
    </source>
</evidence>
<evidence type="ECO:0000313" key="5">
    <source>
        <dbReference type="Proteomes" id="UP000034875"/>
    </source>
</evidence>
<feature type="non-terminal residue" evidence="4">
    <location>
        <position position="78"/>
    </location>
</feature>
<reference evidence="4 5" key="1">
    <citation type="journal article" date="2015" name="Nature">
        <title>rRNA introns, odd ribosomes, and small enigmatic genomes across a large radiation of phyla.</title>
        <authorList>
            <person name="Brown C.T."/>
            <person name="Hug L.A."/>
            <person name="Thomas B.C."/>
            <person name="Sharon I."/>
            <person name="Castelle C.J."/>
            <person name="Singh A."/>
            <person name="Wilkins M.J."/>
            <person name="Williams K.H."/>
            <person name="Banfield J.F."/>
        </authorList>
    </citation>
    <scope>NUCLEOTIDE SEQUENCE [LARGE SCALE GENOMIC DNA]</scope>
</reference>
<dbReference type="GO" id="GO:0003723">
    <property type="term" value="F:RNA binding"/>
    <property type="evidence" value="ECO:0007669"/>
    <property type="project" value="UniProtKB-KW"/>
</dbReference>
<organism evidence="4 5">
    <name type="scientific">candidate division CPR1 bacterium GW2011_GWA2_42_17</name>
    <dbReference type="NCBI Taxonomy" id="1618341"/>
    <lineage>
        <taxon>Bacteria</taxon>
        <taxon>candidate division CPR1</taxon>
    </lineage>
</organism>